<dbReference type="CDD" id="cd05233">
    <property type="entry name" value="SDR_c"/>
    <property type="match status" value="1"/>
</dbReference>
<dbReference type="PANTHER" id="PTHR44196">
    <property type="entry name" value="DEHYDROGENASE/REDUCTASE SDR FAMILY MEMBER 7B"/>
    <property type="match status" value="1"/>
</dbReference>
<evidence type="ECO:0000313" key="4">
    <source>
        <dbReference type="EMBL" id="BBX73234.1"/>
    </source>
</evidence>
<dbReference type="OrthoDB" id="3743899at2"/>
<evidence type="ECO:0000256" key="1">
    <source>
        <dbReference type="ARBA" id="ARBA00006484"/>
    </source>
</evidence>
<dbReference type="Pfam" id="PF00106">
    <property type="entry name" value="adh_short"/>
    <property type="match status" value="1"/>
</dbReference>
<dbReference type="InterPro" id="IPR036291">
    <property type="entry name" value="NAD(P)-bd_dom_sf"/>
</dbReference>
<evidence type="ECO:0000259" key="3">
    <source>
        <dbReference type="SMART" id="SM00822"/>
    </source>
</evidence>
<feature type="domain" description="Ketoreductase" evidence="3">
    <location>
        <begin position="7"/>
        <end position="188"/>
    </location>
</feature>
<comment type="similarity">
    <text evidence="1">Belongs to the short-chain dehydrogenases/reductases (SDR) family.</text>
</comment>
<keyword evidence="5" id="KW-1185">Reference proteome</keyword>
<organism evidence="4 5">
    <name type="scientific">Mycobacterium shinjukuense</name>
    <dbReference type="NCBI Taxonomy" id="398694"/>
    <lineage>
        <taxon>Bacteria</taxon>
        <taxon>Bacillati</taxon>
        <taxon>Actinomycetota</taxon>
        <taxon>Actinomycetes</taxon>
        <taxon>Mycobacteriales</taxon>
        <taxon>Mycobacteriaceae</taxon>
        <taxon>Mycobacterium</taxon>
    </lineage>
</organism>
<dbReference type="NCBIfam" id="NF004526">
    <property type="entry name" value="PRK05872.1"/>
    <property type="match status" value="1"/>
</dbReference>
<protein>
    <submittedName>
        <fullName evidence="4">Oxidoreductase</fullName>
    </submittedName>
</protein>
<accession>A0A7I7MLT3</accession>
<keyword evidence="2" id="KW-0560">Oxidoreductase</keyword>
<gene>
    <name evidence="4" type="ORF">MSHI_11400</name>
</gene>
<dbReference type="GO" id="GO:0016020">
    <property type="term" value="C:membrane"/>
    <property type="evidence" value="ECO:0007669"/>
    <property type="project" value="TreeGrafter"/>
</dbReference>
<dbReference type="GO" id="GO:0016491">
    <property type="term" value="F:oxidoreductase activity"/>
    <property type="evidence" value="ECO:0007669"/>
    <property type="project" value="UniProtKB-KW"/>
</dbReference>
<dbReference type="RefSeq" id="WP_083046905.1">
    <property type="nucleotide sequence ID" value="NZ_AP022575.1"/>
</dbReference>
<dbReference type="Gene3D" id="3.40.50.720">
    <property type="entry name" value="NAD(P)-binding Rossmann-like Domain"/>
    <property type="match status" value="1"/>
</dbReference>
<name>A0A7I7MLT3_9MYCO</name>
<dbReference type="Proteomes" id="UP000467236">
    <property type="component" value="Chromosome"/>
</dbReference>
<proteinExistence type="inferred from homology"/>
<dbReference type="KEGG" id="mshj:MSHI_11400"/>
<dbReference type="InterPro" id="IPR002347">
    <property type="entry name" value="SDR_fam"/>
</dbReference>
<evidence type="ECO:0000313" key="5">
    <source>
        <dbReference type="Proteomes" id="UP000467236"/>
    </source>
</evidence>
<dbReference type="PANTHER" id="PTHR44196:SF1">
    <property type="entry name" value="DEHYDROGENASE_REDUCTASE SDR FAMILY MEMBER 7B"/>
    <property type="match status" value="1"/>
</dbReference>
<dbReference type="InterPro" id="IPR057326">
    <property type="entry name" value="KR_dom"/>
</dbReference>
<dbReference type="SMART" id="SM00822">
    <property type="entry name" value="PKS_KR"/>
    <property type="match status" value="1"/>
</dbReference>
<evidence type="ECO:0000256" key="2">
    <source>
        <dbReference type="ARBA" id="ARBA00023002"/>
    </source>
</evidence>
<dbReference type="SUPFAM" id="SSF51735">
    <property type="entry name" value="NAD(P)-binding Rossmann-fold domains"/>
    <property type="match status" value="1"/>
</dbReference>
<dbReference type="AlphaFoldDB" id="A0A7I7MLT3"/>
<dbReference type="EMBL" id="AP022575">
    <property type="protein sequence ID" value="BBX73234.1"/>
    <property type="molecule type" value="Genomic_DNA"/>
</dbReference>
<sequence>MTSVQDKVVFITGGARGIGAEVARRLHNKGAKLVLTDLGEAELAGVGAELGGDGRVLTVVADVRDLPAMQAAANQAVEKFGGIDVVVANAGIASYGSARQVDPEAFKRVLDVNLLGVFYTVRATLPALIDRRGYLLIVSSLAAFAALPGMASYDMSKAGNEHLANALRFEVAHLGVGVGSAHMSWIDTALVRDTKADLPAFDEFLTWLPWPLNKTTSVNKCAAAFVKGIEARKDRVYCPSWVALFRWLKPVLSTRLGERPIRRACSELVPRLDAEVAALGRHTSAYTQALEKR</sequence>
<dbReference type="PRINTS" id="PR00081">
    <property type="entry name" value="GDHRDH"/>
</dbReference>
<reference evidence="4 5" key="1">
    <citation type="journal article" date="2019" name="Emerg. Microbes Infect.">
        <title>Comprehensive subspecies identification of 175 nontuberculous mycobacteria species based on 7547 genomic profiles.</title>
        <authorList>
            <person name="Matsumoto Y."/>
            <person name="Kinjo T."/>
            <person name="Motooka D."/>
            <person name="Nabeya D."/>
            <person name="Jung N."/>
            <person name="Uechi K."/>
            <person name="Horii T."/>
            <person name="Iida T."/>
            <person name="Fujita J."/>
            <person name="Nakamura S."/>
        </authorList>
    </citation>
    <scope>NUCLEOTIDE SEQUENCE [LARGE SCALE GENOMIC DNA]</scope>
    <source>
        <strain evidence="4 5">JCM 14233</strain>
    </source>
</reference>